<reference evidence="1 2" key="1">
    <citation type="submission" date="2013-11" db="EMBL/GenBank/DDBJ databases">
        <title>Genome sequencing of Stegodyphus mimosarum.</title>
        <authorList>
            <person name="Bechsgaard J."/>
        </authorList>
    </citation>
    <scope>NUCLEOTIDE SEQUENCE [LARGE SCALE GENOMIC DNA]</scope>
</reference>
<evidence type="ECO:0000313" key="2">
    <source>
        <dbReference type="Proteomes" id="UP000054359"/>
    </source>
</evidence>
<dbReference type="Proteomes" id="UP000054359">
    <property type="component" value="Unassembled WGS sequence"/>
</dbReference>
<organism evidence="1 2">
    <name type="scientific">Stegodyphus mimosarum</name>
    <name type="common">African social velvet spider</name>
    <dbReference type="NCBI Taxonomy" id="407821"/>
    <lineage>
        <taxon>Eukaryota</taxon>
        <taxon>Metazoa</taxon>
        <taxon>Ecdysozoa</taxon>
        <taxon>Arthropoda</taxon>
        <taxon>Chelicerata</taxon>
        <taxon>Arachnida</taxon>
        <taxon>Araneae</taxon>
        <taxon>Araneomorphae</taxon>
        <taxon>Entelegynae</taxon>
        <taxon>Eresoidea</taxon>
        <taxon>Eresidae</taxon>
        <taxon>Stegodyphus</taxon>
    </lineage>
</organism>
<sequence length="57" mass="6332">MPSGVLQKLLLSLAHEDGRPLPLTFLFASLLVLKESHSPNPRMSNSLLLVQLQHSTR</sequence>
<name>A0A087V0C0_STEMI</name>
<evidence type="ECO:0000313" key="1">
    <source>
        <dbReference type="EMBL" id="KFM83059.1"/>
    </source>
</evidence>
<keyword evidence="2" id="KW-1185">Reference proteome</keyword>
<proteinExistence type="predicted"/>
<feature type="non-terminal residue" evidence="1">
    <location>
        <position position="57"/>
    </location>
</feature>
<gene>
    <name evidence="1" type="ORF">X975_07480</name>
</gene>
<accession>A0A087V0C0</accession>
<dbReference type="AlphaFoldDB" id="A0A087V0C0"/>
<dbReference type="EMBL" id="KK122589">
    <property type="protein sequence ID" value="KFM83059.1"/>
    <property type="molecule type" value="Genomic_DNA"/>
</dbReference>
<protein>
    <submittedName>
        <fullName evidence="1">Uncharacterized protein</fullName>
    </submittedName>
</protein>